<reference evidence="2 3" key="1">
    <citation type="journal article" date="2020" name="ISME J.">
        <title>Uncovering the hidden diversity of litter-decomposition mechanisms in mushroom-forming fungi.</title>
        <authorList>
            <person name="Floudas D."/>
            <person name="Bentzer J."/>
            <person name="Ahren D."/>
            <person name="Johansson T."/>
            <person name="Persson P."/>
            <person name="Tunlid A."/>
        </authorList>
    </citation>
    <scope>NUCLEOTIDE SEQUENCE [LARGE SCALE GENOMIC DNA]</scope>
    <source>
        <strain evidence="2 3">CBS 291.85</strain>
    </source>
</reference>
<proteinExistence type="predicted"/>
<dbReference type="OrthoDB" id="2929273at2759"/>
<accession>A0A8H5GWY1</accession>
<name>A0A8H5GWY1_9AGAR</name>
<feature type="compositionally biased region" description="Acidic residues" evidence="1">
    <location>
        <begin position="139"/>
        <end position="148"/>
    </location>
</feature>
<feature type="region of interest" description="Disordered" evidence="1">
    <location>
        <begin position="115"/>
        <end position="154"/>
    </location>
</feature>
<sequence length="311" mass="35385">MDLKGSIEMLQNVSKRLQKETSTDTSGYIADLNRVIADLERAKVPSRLPEDLEQRLNRAKIGTETGLFEGFVDGVSGGMLTHYLPVSEGFLVQPQPTYKKLYEDEQALAEEANLSMEVNLGEEDNADEGEERSEKYSDVEDNDREPPEEFLPITSPILPFRSSRTTLNRKDIVSSLPTGSPVKNFDISNLAHVDEANRIVPNEPGGLRRPDFNCVKMLTPRDRLFLLVENKLRLKSQAIRQLEDYMDDYPDCKYGICFVMDHKRLEAGVLWREGNGAIIQRRGGRNAWYSPTSQEFHKIMLEIREYADALV</sequence>
<protein>
    <submittedName>
        <fullName evidence="2">Uncharacterized protein</fullName>
    </submittedName>
</protein>
<dbReference type="Proteomes" id="UP000559256">
    <property type="component" value="Unassembled WGS sequence"/>
</dbReference>
<evidence type="ECO:0000256" key="1">
    <source>
        <dbReference type="SAM" id="MobiDB-lite"/>
    </source>
</evidence>
<feature type="compositionally biased region" description="Acidic residues" evidence="1">
    <location>
        <begin position="120"/>
        <end position="131"/>
    </location>
</feature>
<dbReference type="AlphaFoldDB" id="A0A8H5GWY1"/>
<organism evidence="2 3">
    <name type="scientific">Tetrapyrgos nigripes</name>
    <dbReference type="NCBI Taxonomy" id="182062"/>
    <lineage>
        <taxon>Eukaryota</taxon>
        <taxon>Fungi</taxon>
        <taxon>Dikarya</taxon>
        <taxon>Basidiomycota</taxon>
        <taxon>Agaricomycotina</taxon>
        <taxon>Agaricomycetes</taxon>
        <taxon>Agaricomycetidae</taxon>
        <taxon>Agaricales</taxon>
        <taxon>Marasmiineae</taxon>
        <taxon>Marasmiaceae</taxon>
        <taxon>Tetrapyrgos</taxon>
    </lineage>
</organism>
<comment type="caution">
    <text evidence="2">The sequence shown here is derived from an EMBL/GenBank/DDBJ whole genome shotgun (WGS) entry which is preliminary data.</text>
</comment>
<evidence type="ECO:0000313" key="2">
    <source>
        <dbReference type="EMBL" id="KAF5372460.1"/>
    </source>
</evidence>
<dbReference type="EMBL" id="JAACJM010000005">
    <property type="protein sequence ID" value="KAF5372460.1"/>
    <property type="molecule type" value="Genomic_DNA"/>
</dbReference>
<evidence type="ECO:0000313" key="3">
    <source>
        <dbReference type="Proteomes" id="UP000559256"/>
    </source>
</evidence>
<gene>
    <name evidence="2" type="ORF">D9758_005315</name>
</gene>
<keyword evidence="3" id="KW-1185">Reference proteome</keyword>